<keyword evidence="2" id="KW-0238">DNA-binding</keyword>
<dbReference type="Proteomes" id="UP001157186">
    <property type="component" value="Unassembled WGS sequence"/>
</dbReference>
<evidence type="ECO:0000313" key="5">
    <source>
        <dbReference type="EMBL" id="GLX80007.1"/>
    </source>
</evidence>
<keyword evidence="3" id="KW-0804">Transcription</keyword>
<dbReference type="SUPFAM" id="SSF46785">
    <property type="entry name" value="Winged helix' DNA-binding domain"/>
    <property type="match status" value="1"/>
</dbReference>
<feature type="domain" description="HTH hxlR-type" evidence="4">
    <location>
        <begin position="17"/>
        <end position="108"/>
    </location>
</feature>
<dbReference type="InterPro" id="IPR002577">
    <property type="entry name" value="HTH_HxlR"/>
</dbReference>
<dbReference type="RefSeq" id="WP_284245964.1">
    <property type="nucleotide sequence ID" value="NZ_BSST01000001.1"/>
</dbReference>
<reference evidence="5 6" key="1">
    <citation type="submission" date="2023-03" db="EMBL/GenBank/DDBJ databases">
        <title>Draft genome sequence of Thalassotalea insulae KCTC 62186T.</title>
        <authorList>
            <person name="Sawabe T."/>
        </authorList>
    </citation>
    <scope>NUCLEOTIDE SEQUENCE [LARGE SCALE GENOMIC DNA]</scope>
    <source>
        <strain evidence="5 6">KCTC 62186</strain>
    </source>
</reference>
<dbReference type="Pfam" id="PF01638">
    <property type="entry name" value="HxlR"/>
    <property type="match status" value="1"/>
</dbReference>
<sequence>MAIPLPGTPVRGSKTGKPIMALLDLLGRTWSLGIIWNLARQSYTFREMQGVCENISPTLLNTRLKELRQALIVEKTMAGYALTELGQELLQLIYPMGDWARDWQKALKAGEVNHEQ</sequence>
<evidence type="ECO:0000256" key="3">
    <source>
        <dbReference type="ARBA" id="ARBA00023163"/>
    </source>
</evidence>
<dbReference type="Gene3D" id="1.10.10.10">
    <property type="entry name" value="Winged helix-like DNA-binding domain superfamily/Winged helix DNA-binding domain"/>
    <property type="match status" value="1"/>
</dbReference>
<accession>A0ABQ6GVX0</accession>
<dbReference type="InterPro" id="IPR036388">
    <property type="entry name" value="WH-like_DNA-bd_sf"/>
</dbReference>
<dbReference type="PROSITE" id="PS51118">
    <property type="entry name" value="HTH_HXLR"/>
    <property type="match status" value="1"/>
</dbReference>
<name>A0ABQ6GVX0_9GAMM</name>
<proteinExistence type="predicted"/>
<organism evidence="5 6">
    <name type="scientific">Thalassotalea insulae</name>
    <dbReference type="NCBI Taxonomy" id="2056778"/>
    <lineage>
        <taxon>Bacteria</taxon>
        <taxon>Pseudomonadati</taxon>
        <taxon>Pseudomonadota</taxon>
        <taxon>Gammaproteobacteria</taxon>
        <taxon>Alteromonadales</taxon>
        <taxon>Colwelliaceae</taxon>
        <taxon>Thalassotalea</taxon>
    </lineage>
</organism>
<evidence type="ECO:0000256" key="2">
    <source>
        <dbReference type="ARBA" id="ARBA00023125"/>
    </source>
</evidence>
<evidence type="ECO:0000259" key="4">
    <source>
        <dbReference type="PROSITE" id="PS51118"/>
    </source>
</evidence>
<keyword evidence="6" id="KW-1185">Reference proteome</keyword>
<evidence type="ECO:0000313" key="6">
    <source>
        <dbReference type="Proteomes" id="UP001157186"/>
    </source>
</evidence>
<protein>
    <submittedName>
        <fullName evidence="5">Transcriptional regulator</fullName>
    </submittedName>
</protein>
<dbReference type="InterPro" id="IPR036390">
    <property type="entry name" value="WH_DNA-bd_sf"/>
</dbReference>
<gene>
    <name evidence="5" type="ORF">tinsulaeT_33470</name>
</gene>
<keyword evidence="1" id="KW-0805">Transcription regulation</keyword>
<comment type="caution">
    <text evidence="5">The sequence shown here is derived from an EMBL/GenBank/DDBJ whole genome shotgun (WGS) entry which is preliminary data.</text>
</comment>
<dbReference type="EMBL" id="BSST01000001">
    <property type="protein sequence ID" value="GLX80007.1"/>
    <property type="molecule type" value="Genomic_DNA"/>
</dbReference>
<evidence type="ECO:0000256" key="1">
    <source>
        <dbReference type="ARBA" id="ARBA00023015"/>
    </source>
</evidence>
<dbReference type="PANTHER" id="PTHR33204:SF37">
    <property type="entry name" value="HTH-TYPE TRANSCRIPTIONAL REGULATOR YODB"/>
    <property type="match status" value="1"/>
</dbReference>
<dbReference type="PANTHER" id="PTHR33204">
    <property type="entry name" value="TRANSCRIPTIONAL REGULATOR, MARR FAMILY"/>
    <property type="match status" value="1"/>
</dbReference>